<evidence type="ECO:0000313" key="2">
    <source>
        <dbReference type="EMBL" id="KNE64087.1"/>
    </source>
</evidence>
<dbReference type="STRING" id="578462.A0A0L0SNL1"/>
<reference evidence="2 3" key="1">
    <citation type="submission" date="2009-11" db="EMBL/GenBank/DDBJ databases">
        <title>Annotation of Allomyces macrogynus ATCC 38327.</title>
        <authorList>
            <consortium name="The Broad Institute Genome Sequencing Platform"/>
            <person name="Russ C."/>
            <person name="Cuomo C."/>
            <person name="Burger G."/>
            <person name="Gray M.W."/>
            <person name="Holland P.W.H."/>
            <person name="King N."/>
            <person name="Lang F.B.F."/>
            <person name="Roger A.J."/>
            <person name="Ruiz-Trillo I."/>
            <person name="Young S.K."/>
            <person name="Zeng Q."/>
            <person name="Gargeya S."/>
            <person name="Fitzgerald M."/>
            <person name="Haas B."/>
            <person name="Abouelleil A."/>
            <person name="Alvarado L."/>
            <person name="Arachchi H.M."/>
            <person name="Berlin A."/>
            <person name="Chapman S.B."/>
            <person name="Gearin G."/>
            <person name="Goldberg J."/>
            <person name="Griggs A."/>
            <person name="Gujja S."/>
            <person name="Hansen M."/>
            <person name="Heiman D."/>
            <person name="Howarth C."/>
            <person name="Larimer J."/>
            <person name="Lui A."/>
            <person name="MacDonald P.J.P."/>
            <person name="McCowen C."/>
            <person name="Montmayeur A."/>
            <person name="Murphy C."/>
            <person name="Neiman D."/>
            <person name="Pearson M."/>
            <person name="Priest M."/>
            <person name="Roberts A."/>
            <person name="Saif S."/>
            <person name="Shea T."/>
            <person name="Sisk P."/>
            <person name="Stolte C."/>
            <person name="Sykes S."/>
            <person name="Wortman J."/>
            <person name="Nusbaum C."/>
            <person name="Birren B."/>
        </authorList>
    </citation>
    <scope>NUCLEOTIDE SEQUENCE [LARGE SCALE GENOMIC DNA]</scope>
    <source>
        <strain evidence="2 3">ATCC 38327</strain>
    </source>
</reference>
<accession>A0A0L0SNL1</accession>
<dbReference type="OrthoDB" id="10249433at2759"/>
<dbReference type="eggNOG" id="KOG4391">
    <property type="taxonomic scope" value="Eukaryota"/>
</dbReference>
<dbReference type="InterPro" id="IPR022742">
    <property type="entry name" value="Hydrolase_4"/>
</dbReference>
<dbReference type="AlphaFoldDB" id="A0A0L0SNL1"/>
<proteinExistence type="predicted"/>
<evidence type="ECO:0000313" key="3">
    <source>
        <dbReference type="Proteomes" id="UP000054350"/>
    </source>
</evidence>
<dbReference type="VEuPathDB" id="FungiDB:AMAG_09149"/>
<feature type="domain" description="Serine aminopeptidase S33" evidence="1">
    <location>
        <begin position="85"/>
        <end position="211"/>
    </location>
</feature>
<dbReference type="Gene3D" id="3.40.50.1820">
    <property type="entry name" value="alpha/beta hydrolase"/>
    <property type="match status" value="1"/>
</dbReference>
<dbReference type="PANTHER" id="PTHR12277:SF81">
    <property type="entry name" value="PROTEIN ABHD13"/>
    <property type="match status" value="1"/>
</dbReference>
<dbReference type="SUPFAM" id="SSF53474">
    <property type="entry name" value="alpha/beta-Hydrolases"/>
    <property type="match status" value="1"/>
</dbReference>
<dbReference type="Proteomes" id="UP000054350">
    <property type="component" value="Unassembled WGS sequence"/>
</dbReference>
<keyword evidence="3" id="KW-1185">Reference proteome</keyword>
<evidence type="ECO:0000259" key="1">
    <source>
        <dbReference type="Pfam" id="PF12146"/>
    </source>
</evidence>
<dbReference type="EMBL" id="GG745343">
    <property type="protein sequence ID" value="KNE64087.1"/>
    <property type="molecule type" value="Genomic_DNA"/>
</dbReference>
<organism evidence="2 3">
    <name type="scientific">Allomyces macrogynus (strain ATCC 38327)</name>
    <name type="common">Allomyces javanicus var. macrogynus</name>
    <dbReference type="NCBI Taxonomy" id="578462"/>
    <lineage>
        <taxon>Eukaryota</taxon>
        <taxon>Fungi</taxon>
        <taxon>Fungi incertae sedis</taxon>
        <taxon>Blastocladiomycota</taxon>
        <taxon>Blastocladiomycetes</taxon>
        <taxon>Blastocladiales</taxon>
        <taxon>Blastocladiaceae</taxon>
        <taxon>Allomyces</taxon>
    </lineage>
</organism>
<dbReference type="Pfam" id="PF12146">
    <property type="entry name" value="Hydrolase_4"/>
    <property type="match status" value="1"/>
</dbReference>
<reference evidence="3" key="2">
    <citation type="submission" date="2009-11" db="EMBL/GenBank/DDBJ databases">
        <title>The Genome Sequence of Allomyces macrogynus strain ATCC 38327.</title>
        <authorList>
            <consortium name="The Broad Institute Genome Sequencing Platform"/>
            <person name="Russ C."/>
            <person name="Cuomo C."/>
            <person name="Shea T."/>
            <person name="Young S.K."/>
            <person name="Zeng Q."/>
            <person name="Koehrsen M."/>
            <person name="Haas B."/>
            <person name="Borodovsky M."/>
            <person name="Guigo R."/>
            <person name="Alvarado L."/>
            <person name="Berlin A."/>
            <person name="Borenstein D."/>
            <person name="Chen Z."/>
            <person name="Engels R."/>
            <person name="Freedman E."/>
            <person name="Gellesch M."/>
            <person name="Goldberg J."/>
            <person name="Griggs A."/>
            <person name="Gujja S."/>
            <person name="Heiman D."/>
            <person name="Hepburn T."/>
            <person name="Howarth C."/>
            <person name="Jen D."/>
            <person name="Larson L."/>
            <person name="Lewis B."/>
            <person name="Mehta T."/>
            <person name="Park D."/>
            <person name="Pearson M."/>
            <person name="Roberts A."/>
            <person name="Saif S."/>
            <person name="Shenoy N."/>
            <person name="Sisk P."/>
            <person name="Stolte C."/>
            <person name="Sykes S."/>
            <person name="Walk T."/>
            <person name="White J."/>
            <person name="Yandava C."/>
            <person name="Burger G."/>
            <person name="Gray M.W."/>
            <person name="Holland P.W.H."/>
            <person name="King N."/>
            <person name="Lang F.B.F."/>
            <person name="Roger A.J."/>
            <person name="Ruiz-Trillo I."/>
            <person name="Lander E."/>
            <person name="Nusbaum C."/>
        </authorList>
    </citation>
    <scope>NUCLEOTIDE SEQUENCE [LARGE SCALE GENOMIC DNA]</scope>
    <source>
        <strain evidence="3">ATCC 38327</strain>
    </source>
</reference>
<dbReference type="GO" id="GO:0016020">
    <property type="term" value="C:membrane"/>
    <property type="evidence" value="ECO:0007669"/>
    <property type="project" value="TreeGrafter"/>
</dbReference>
<gene>
    <name evidence="2" type="ORF">AMAG_09149</name>
</gene>
<name>A0A0L0SNL1_ALLM3</name>
<protein>
    <recommendedName>
        <fullName evidence="1">Serine aminopeptidase S33 domain-containing protein</fullName>
    </recommendedName>
</protein>
<sequence length="347" mass="38240">MVVVTLSLMGASATMLWLRQNRWIYLADSPKASRTDVPAPDSFGLPYDELWLADFNDGAVQQHAYFIYRRSSSPGQLEPPVPTILYLHDRDGNMGHRLPIAKTLHRDLGCNVMMLSYRGFGKSTGVPDEQGLKADAQAALDFLLTHPVSNRGPILLYGHGLGGAVAIDLAARNPITVAGLVVENTFLNLPKLLPTVYPHARAFTALLNQIWASDKAIATLPDQLPIMFLSSAKDEFVPPTHMAELFTLAGGVAPQRPAPRPKTLKEWKTALAAPPPAPVKPNPFRQWHEFTEAAHNNVSEQAGFVACWRSWMRATMGRVDPDLVARLAREHWRRDDNGRESDGGMTG</sequence>
<dbReference type="GO" id="GO:0008474">
    <property type="term" value="F:palmitoyl-(protein) hydrolase activity"/>
    <property type="evidence" value="ECO:0007669"/>
    <property type="project" value="TreeGrafter"/>
</dbReference>
<dbReference type="PANTHER" id="PTHR12277">
    <property type="entry name" value="ALPHA/BETA HYDROLASE DOMAIN-CONTAINING PROTEIN"/>
    <property type="match status" value="1"/>
</dbReference>
<dbReference type="InterPro" id="IPR029058">
    <property type="entry name" value="AB_hydrolase_fold"/>
</dbReference>